<feature type="region of interest" description="Disordered" evidence="1">
    <location>
        <begin position="268"/>
        <end position="448"/>
    </location>
</feature>
<dbReference type="EMBL" id="QOIP01000005">
    <property type="protein sequence ID" value="RLU22858.1"/>
    <property type="molecule type" value="Genomic_DNA"/>
</dbReference>
<accession>A0A3L8DSW4</accession>
<evidence type="ECO:0000256" key="1">
    <source>
        <dbReference type="SAM" id="MobiDB-lite"/>
    </source>
</evidence>
<feature type="region of interest" description="Disordered" evidence="1">
    <location>
        <begin position="509"/>
        <end position="532"/>
    </location>
</feature>
<evidence type="ECO:0008006" key="4">
    <source>
        <dbReference type="Google" id="ProtNLM"/>
    </source>
</evidence>
<feature type="compositionally biased region" description="Polar residues" evidence="1">
    <location>
        <begin position="438"/>
        <end position="448"/>
    </location>
</feature>
<reference evidence="2 3" key="1">
    <citation type="journal article" date="2018" name="Genome Res.">
        <title>The genomic architecture and molecular evolution of ant odorant receptors.</title>
        <authorList>
            <person name="McKenzie S.K."/>
            <person name="Kronauer D.J.C."/>
        </authorList>
    </citation>
    <scope>NUCLEOTIDE SEQUENCE [LARGE SCALE GENOMIC DNA]</scope>
    <source>
        <strain evidence="2">Clonal line C1</strain>
    </source>
</reference>
<feature type="compositionally biased region" description="Polar residues" evidence="1">
    <location>
        <begin position="386"/>
        <end position="397"/>
    </location>
</feature>
<comment type="caution">
    <text evidence="2">The sequence shown here is derived from an EMBL/GenBank/DDBJ whole genome shotgun (WGS) entry which is preliminary data.</text>
</comment>
<evidence type="ECO:0000313" key="2">
    <source>
        <dbReference type="EMBL" id="RLU22858.1"/>
    </source>
</evidence>
<feature type="compositionally biased region" description="Basic and acidic residues" evidence="1">
    <location>
        <begin position="398"/>
        <end position="411"/>
    </location>
</feature>
<sequence>MSETRHPIRSVSDLYAADEIEVLLLEEIRDLEPPPAIYSKPEDIQDFEIGVYNASTGSRTGGRISSQSSELDSPGVHSTVHSWDSHANYHGHYGNSDHRGGSSSNALHWSHASHVVIYCDIQGHLKTPTGVVRLLLLISSAACLATLYSSGTAKVSLFMLPLADRLRFMSFVAVFCILVIAVLLFLDISHVIYILPLNWARVNGIVFTGIGLSFVASSTLLACTVWEYYGGDWVPKRTRFQLSAAAAVGLSCALLAFLLCWIHCRSGSSCKGQDSRSHTPTQLYKPVDNSSSSGVTLKERSPKRSASWAVKNQQSKKRNVDSDTNTSNGGHRGSNHEKFKQGANRKDHWASAKQHILDTHTNNEDAQREETEIERRRRRRKREGDSSSTGDGNPPSNSKDDASVSVEEAKTRRVPRKLPLQSTVEQPRSWSEAERRNSGTMQMRSKTRQVPVNNDAQNCCVDMNESLNTSINQVTRNGLRNWETECTSSSVLEEITDVNVVVRNAMWSGQWRPPPDDVQPCSSKTIDPYSFA</sequence>
<dbReference type="AlphaFoldDB" id="A0A3L8DSW4"/>
<dbReference type="OrthoDB" id="6347385at2759"/>
<protein>
    <recommendedName>
        <fullName evidence="4">MARVEL domain-containing protein</fullName>
    </recommendedName>
</protein>
<proteinExistence type="predicted"/>
<feature type="compositionally biased region" description="Basic and acidic residues" evidence="1">
    <location>
        <begin position="334"/>
        <end position="375"/>
    </location>
</feature>
<gene>
    <name evidence="2" type="ORF">DMN91_005136</name>
</gene>
<name>A0A3L8DSW4_OOCBI</name>
<dbReference type="Proteomes" id="UP000279307">
    <property type="component" value="Chromosome 5"/>
</dbReference>
<feature type="compositionally biased region" description="Polar residues" evidence="1">
    <location>
        <begin position="420"/>
        <end position="429"/>
    </location>
</feature>
<organism evidence="2 3">
    <name type="scientific">Ooceraea biroi</name>
    <name type="common">Clonal raider ant</name>
    <name type="synonym">Cerapachys biroi</name>
    <dbReference type="NCBI Taxonomy" id="2015173"/>
    <lineage>
        <taxon>Eukaryota</taxon>
        <taxon>Metazoa</taxon>
        <taxon>Ecdysozoa</taxon>
        <taxon>Arthropoda</taxon>
        <taxon>Hexapoda</taxon>
        <taxon>Insecta</taxon>
        <taxon>Pterygota</taxon>
        <taxon>Neoptera</taxon>
        <taxon>Endopterygota</taxon>
        <taxon>Hymenoptera</taxon>
        <taxon>Apocrita</taxon>
        <taxon>Aculeata</taxon>
        <taxon>Formicoidea</taxon>
        <taxon>Formicidae</taxon>
        <taxon>Dorylinae</taxon>
        <taxon>Ooceraea</taxon>
    </lineage>
</organism>
<evidence type="ECO:0000313" key="3">
    <source>
        <dbReference type="Proteomes" id="UP000279307"/>
    </source>
</evidence>
<feature type="compositionally biased region" description="Polar residues" evidence="1">
    <location>
        <begin position="268"/>
        <end position="295"/>
    </location>
</feature>